<dbReference type="SUPFAM" id="SSF47473">
    <property type="entry name" value="EF-hand"/>
    <property type="match status" value="1"/>
</dbReference>
<dbReference type="PRINTS" id="PR00450">
    <property type="entry name" value="RECOVERIN"/>
</dbReference>
<evidence type="ECO:0000256" key="5">
    <source>
        <dbReference type="ARBA" id="ARBA00023774"/>
    </source>
</evidence>
<evidence type="ECO:0000256" key="2">
    <source>
        <dbReference type="ARBA" id="ARBA00022737"/>
    </source>
</evidence>
<feature type="domain" description="EF-hand" evidence="10">
    <location>
        <begin position="86"/>
        <end position="114"/>
    </location>
</feature>
<keyword evidence="1" id="KW-0479">Metal-binding</keyword>
<dbReference type="CDD" id="cd00051">
    <property type="entry name" value="EFh"/>
    <property type="match status" value="1"/>
</dbReference>
<dbReference type="InterPro" id="IPR002048">
    <property type="entry name" value="EF_hand_dom"/>
</dbReference>
<dbReference type="GO" id="GO:0050801">
    <property type="term" value="P:monoatomic ion homeostasis"/>
    <property type="evidence" value="ECO:0007669"/>
    <property type="project" value="UniProtKB-ARBA"/>
</dbReference>
<evidence type="ECO:0000259" key="10">
    <source>
        <dbReference type="PROSITE" id="PS50222"/>
    </source>
</evidence>
<dbReference type="OrthoDB" id="191686at2759"/>
<feature type="domain" description="EF-hand" evidence="10">
    <location>
        <begin position="116"/>
        <end position="151"/>
    </location>
</feature>
<evidence type="ECO:0000256" key="8">
    <source>
        <dbReference type="ARBA" id="ARBA00031295"/>
    </source>
</evidence>
<evidence type="ECO:0000256" key="7">
    <source>
        <dbReference type="ARBA" id="ARBA00023832"/>
    </source>
</evidence>
<feature type="domain" description="EF-hand" evidence="10">
    <location>
        <begin position="157"/>
        <end position="192"/>
    </location>
</feature>
<keyword evidence="3" id="KW-0106">Calcium</keyword>
<evidence type="ECO:0000256" key="9">
    <source>
        <dbReference type="ARBA" id="ARBA00032848"/>
    </source>
</evidence>
<comment type="function">
    <text evidence="4">Regulatory subunit of calcineurin, a calcium-dependent, calmodulin stimulated protein phosphatase. Confers calcium sensitivity.</text>
</comment>
<organism evidence="11 12">
    <name type="scientific">Wickerhamomyces pijperi</name>
    <name type="common">Yeast</name>
    <name type="synonym">Pichia pijperi</name>
    <dbReference type="NCBI Taxonomy" id="599730"/>
    <lineage>
        <taxon>Eukaryota</taxon>
        <taxon>Fungi</taxon>
        <taxon>Dikarya</taxon>
        <taxon>Ascomycota</taxon>
        <taxon>Saccharomycotina</taxon>
        <taxon>Saccharomycetes</taxon>
        <taxon>Phaffomycetales</taxon>
        <taxon>Wickerhamomycetaceae</taxon>
        <taxon>Wickerhamomyces</taxon>
    </lineage>
</organism>
<dbReference type="SMART" id="SM00054">
    <property type="entry name" value="EFh"/>
    <property type="match status" value="4"/>
</dbReference>
<evidence type="ECO:0000256" key="3">
    <source>
        <dbReference type="ARBA" id="ARBA00022837"/>
    </source>
</evidence>
<dbReference type="Proteomes" id="UP000774326">
    <property type="component" value="Unassembled WGS sequence"/>
</dbReference>
<reference evidence="11" key="1">
    <citation type="journal article" date="2021" name="Open Biol.">
        <title>Shared evolutionary footprints suggest mitochondrial oxidative damage underlies multiple complex I losses in fungi.</title>
        <authorList>
            <person name="Schikora-Tamarit M.A."/>
            <person name="Marcet-Houben M."/>
            <person name="Nosek J."/>
            <person name="Gabaldon T."/>
        </authorList>
    </citation>
    <scope>NUCLEOTIDE SEQUENCE</scope>
    <source>
        <strain evidence="11">CBS2887</strain>
    </source>
</reference>
<keyword evidence="12" id="KW-1185">Reference proteome</keyword>
<dbReference type="GO" id="GO:0005509">
    <property type="term" value="F:calcium ion binding"/>
    <property type="evidence" value="ECO:0007669"/>
    <property type="project" value="InterPro"/>
</dbReference>
<dbReference type="InterPro" id="IPR011992">
    <property type="entry name" value="EF-hand-dom_pair"/>
</dbReference>
<name>A0A9P8TKN9_WICPI</name>
<dbReference type="PROSITE" id="PS50222">
    <property type="entry name" value="EF_HAND_2"/>
    <property type="match status" value="4"/>
</dbReference>
<feature type="domain" description="EF-hand" evidence="10">
    <location>
        <begin position="47"/>
        <end position="82"/>
    </location>
</feature>
<comment type="caution">
    <text evidence="11">The sequence shown here is derived from an EMBL/GenBank/DDBJ whole genome shotgun (WGS) entry which is preliminary data.</text>
</comment>
<evidence type="ECO:0000313" key="12">
    <source>
        <dbReference type="Proteomes" id="UP000774326"/>
    </source>
</evidence>
<accession>A0A9P8TKN9</accession>
<dbReference type="Gene3D" id="1.10.238.10">
    <property type="entry name" value="EF-hand"/>
    <property type="match status" value="1"/>
</dbReference>
<evidence type="ECO:0000256" key="1">
    <source>
        <dbReference type="ARBA" id="ARBA00022723"/>
    </source>
</evidence>
<evidence type="ECO:0000256" key="6">
    <source>
        <dbReference type="ARBA" id="ARBA00023792"/>
    </source>
</evidence>
<dbReference type="PROSITE" id="PS00018">
    <property type="entry name" value="EF_HAND_1"/>
    <property type="match status" value="4"/>
</dbReference>
<dbReference type="FunFam" id="1.10.238.10:FF:000047">
    <property type="entry name" value="Calcineurin subunit B type 1"/>
    <property type="match status" value="1"/>
</dbReference>
<dbReference type="PANTHER" id="PTHR45942">
    <property type="entry name" value="PROTEIN PHOSPATASE 3 REGULATORY SUBUNIT B ALPHA ISOFORM TYPE 1"/>
    <property type="match status" value="1"/>
</dbReference>
<dbReference type="AlphaFoldDB" id="A0A9P8TKN9"/>
<dbReference type="InterPro" id="IPR018247">
    <property type="entry name" value="EF_Hand_1_Ca_BS"/>
</dbReference>
<protein>
    <recommendedName>
        <fullName evidence="7">Calcineurin subunit B</fullName>
    </recommendedName>
    <alternativeName>
        <fullName evidence="8">Calcineurin regulatory subunit</fullName>
    </alternativeName>
    <alternativeName>
        <fullName evidence="9">Protein phosphatase 2B regulatory subunit</fullName>
    </alternativeName>
</protein>
<dbReference type="Pfam" id="PF13499">
    <property type="entry name" value="EF-hand_7"/>
    <property type="match status" value="2"/>
</dbReference>
<proteinExistence type="inferred from homology"/>
<reference evidence="11" key="2">
    <citation type="submission" date="2021-01" db="EMBL/GenBank/DDBJ databases">
        <authorList>
            <person name="Schikora-Tamarit M.A."/>
        </authorList>
    </citation>
    <scope>NUCLEOTIDE SEQUENCE</scope>
    <source>
        <strain evidence="11">CBS2887</strain>
    </source>
</reference>
<sequence>MLALQRSVQFPKTVSNNFQTSQVQITMGLASSKLMDSLTEGTNFDHDDIDRLRKRFMKLDKDSSGTISKEEFLSIPGVSSNPLAGRLIETFDRDGSGDIDFQEFITGLSIFSTKGLKEDRLRFAFEIYDIDKDGFISNGELFIVLKAMVGQNLDDEQLQQIVDRTIIENDQDGDGKLSFEEFKKAVEHTEVAKSMTLGSI</sequence>
<comment type="similarity">
    <text evidence="5">Belongs to the calcineurin regulatory subunit family.</text>
</comment>
<evidence type="ECO:0000313" key="11">
    <source>
        <dbReference type="EMBL" id="KAH3682366.1"/>
    </source>
</evidence>
<evidence type="ECO:0000256" key="4">
    <source>
        <dbReference type="ARBA" id="ARBA00023754"/>
    </source>
</evidence>
<keyword evidence="2" id="KW-0677">Repeat</keyword>
<gene>
    <name evidence="11" type="ORF">WICPIJ_006680</name>
</gene>
<comment type="subunit">
    <text evidence="6">Composed of a catalytic subunit (A) and a regulatory subunit (B).</text>
</comment>
<dbReference type="EMBL" id="JAEUBG010003758">
    <property type="protein sequence ID" value="KAH3682366.1"/>
    <property type="molecule type" value="Genomic_DNA"/>
</dbReference>